<dbReference type="RefSeq" id="WP_320319822.1">
    <property type="nucleotide sequence ID" value="NZ_JAVIIP010000003.1"/>
</dbReference>
<keyword evidence="2" id="KW-1185">Reference proteome</keyword>
<evidence type="ECO:0000313" key="2">
    <source>
        <dbReference type="Proteomes" id="UP001276564"/>
    </source>
</evidence>
<comment type="caution">
    <text evidence="1">The sequence shown here is derived from an EMBL/GenBank/DDBJ whole genome shotgun (WGS) entry which is preliminary data.</text>
</comment>
<dbReference type="Proteomes" id="UP001276564">
    <property type="component" value="Unassembled WGS sequence"/>
</dbReference>
<dbReference type="EMBL" id="JAVIIP010000003">
    <property type="protein sequence ID" value="MDX8537044.1"/>
    <property type="molecule type" value="Genomic_DNA"/>
</dbReference>
<reference evidence="1 2" key="1">
    <citation type="submission" date="2023-08" db="EMBL/GenBank/DDBJ databases">
        <title>Implementing the SeqCode for naming new Mesorhizobium species isolated from Vachellia karroo root nodules.</title>
        <authorList>
            <person name="Van Lill M."/>
        </authorList>
    </citation>
    <scope>NUCLEOTIDE SEQUENCE [LARGE SCALE GENOMIC DNA]</scope>
    <source>
        <strain evidence="1 2">VK4B</strain>
    </source>
</reference>
<accession>A0ABU5AID4</accession>
<proteinExistence type="predicted"/>
<protein>
    <submittedName>
        <fullName evidence="1">Uncharacterized protein</fullName>
    </submittedName>
</protein>
<gene>
    <name evidence="1" type="ORF">RFM23_05330</name>
</gene>
<evidence type="ECO:0000313" key="1">
    <source>
        <dbReference type="EMBL" id="MDX8537044.1"/>
    </source>
</evidence>
<organism evidence="1 2">
    <name type="scientific">Mesorhizobium abyssinicae</name>
    <dbReference type="NCBI Taxonomy" id="1209958"/>
    <lineage>
        <taxon>Bacteria</taxon>
        <taxon>Pseudomonadati</taxon>
        <taxon>Pseudomonadota</taxon>
        <taxon>Alphaproteobacteria</taxon>
        <taxon>Hyphomicrobiales</taxon>
        <taxon>Phyllobacteriaceae</taxon>
        <taxon>Mesorhizobium</taxon>
    </lineage>
</organism>
<name>A0ABU5AID4_9HYPH</name>
<sequence length="46" mass="5184">MMMPDGRAWRFVDISPAKAREFSERLLVAANAAERNAQPTPKEAPR</sequence>